<evidence type="ECO:0000313" key="14">
    <source>
        <dbReference type="Proteomes" id="UP001138802"/>
    </source>
</evidence>
<dbReference type="InterPro" id="IPR023346">
    <property type="entry name" value="Lysozyme-like_dom_sf"/>
</dbReference>
<evidence type="ECO:0000259" key="12">
    <source>
        <dbReference type="Pfam" id="PF00912"/>
    </source>
</evidence>
<comment type="pathway">
    <text evidence="11">Cell wall biogenesis; peptidoglycan biosynthesis.</text>
</comment>
<keyword evidence="5 11" id="KW-0812">Transmembrane</keyword>
<comment type="function">
    <text evidence="11">Peptidoglycan polymerase that catalyzes glycan chain elongation from lipid-linked precursors.</text>
</comment>
<dbReference type="GO" id="GO:0005886">
    <property type="term" value="C:plasma membrane"/>
    <property type="evidence" value="ECO:0007669"/>
    <property type="project" value="UniProtKB-SubCell"/>
</dbReference>
<dbReference type="PANTHER" id="PTHR30400:SF0">
    <property type="entry name" value="BIOSYNTHETIC PEPTIDOGLYCAN TRANSGLYCOSYLASE"/>
    <property type="match status" value="1"/>
</dbReference>
<feature type="transmembrane region" description="Helical" evidence="11">
    <location>
        <begin position="40"/>
        <end position="62"/>
    </location>
</feature>
<dbReference type="InterPro" id="IPR011812">
    <property type="entry name" value="Pep_trsgly"/>
</dbReference>
<name>A0A9X1B725_9GAMM</name>
<evidence type="ECO:0000256" key="10">
    <source>
        <dbReference type="ARBA" id="ARBA00023316"/>
    </source>
</evidence>
<keyword evidence="6 11" id="KW-0133">Cell shape</keyword>
<dbReference type="GO" id="GO:0016763">
    <property type="term" value="F:pentosyltransferase activity"/>
    <property type="evidence" value="ECO:0007669"/>
    <property type="project" value="InterPro"/>
</dbReference>
<protein>
    <recommendedName>
        <fullName evidence="11">Biosynthetic peptidoglycan transglycosylase</fullName>
        <ecNumber evidence="11">2.4.99.28</ecNumber>
    </recommendedName>
    <alternativeName>
        <fullName evidence="11">Glycan polymerase</fullName>
    </alternativeName>
    <alternativeName>
        <fullName evidence="11">Peptidoglycan glycosyltransferase MtgA</fullName>
        <shortName evidence="11">PGT</shortName>
    </alternativeName>
</protein>
<evidence type="ECO:0000313" key="13">
    <source>
        <dbReference type="EMBL" id="MBK1643247.1"/>
    </source>
</evidence>
<evidence type="ECO:0000256" key="2">
    <source>
        <dbReference type="ARBA" id="ARBA00022519"/>
    </source>
</evidence>
<dbReference type="Gene3D" id="1.10.3810.10">
    <property type="entry name" value="Biosynthetic peptidoglycan transglycosylase-like"/>
    <property type="match status" value="1"/>
</dbReference>
<reference evidence="13 14" key="1">
    <citation type="journal article" date="2020" name="Microorganisms">
        <title>Osmotic Adaptation and Compatible Solute Biosynthesis of Phototrophic Bacteria as Revealed from Genome Analyses.</title>
        <authorList>
            <person name="Imhoff J.F."/>
            <person name="Rahn T."/>
            <person name="Kunzel S."/>
            <person name="Keller A."/>
            <person name="Neulinger S.C."/>
        </authorList>
    </citation>
    <scope>NUCLEOTIDE SEQUENCE [LARGE SCALE GENOMIC DNA]</scope>
    <source>
        <strain evidence="13 14">DSM 21303</strain>
    </source>
</reference>
<dbReference type="HAMAP" id="MF_00766">
    <property type="entry name" value="PGT_MtgA"/>
    <property type="match status" value="1"/>
</dbReference>
<accession>A0A9X1B725</accession>
<dbReference type="EMBL" id="NRSD01000001">
    <property type="protein sequence ID" value="MBK1643247.1"/>
    <property type="molecule type" value="Genomic_DNA"/>
</dbReference>
<keyword evidence="10 11" id="KW-0961">Cell wall biogenesis/degradation</keyword>
<dbReference type="InterPro" id="IPR036950">
    <property type="entry name" value="PBP_transglycosylase"/>
</dbReference>
<proteinExistence type="inferred from homology"/>
<evidence type="ECO:0000256" key="9">
    <source>
        <dbReference type="ARBA" id="ARBA00023136"/>
    </source>
</evidence>
<dbReference type="RefSeq" id="WP_200386036.1">
    <property type="nucleotide sequence ID" value="NZ_NRSD01000001.1"/>
</dbReference>
<dbReference type="SUPFAM" id="SSF53955">
    <property type="entry name" value="Lysozyme-like"/>
    <property type="match status" value="1"/>
</dbReference>
<keyword evidence="9 11" id="KW-0472">Membrane</keyword>
<evidence type="ECO:0000256" key="7">
    <source>
        <dbReference type="ARBA" id="ARBA00022984"/>
    </source>
</evidence>
<dbReference type="AlphaFoldDB" id="A0A9X1B725"/>
<keyword evidence="7 11" id="KW-0573">Peptidoglycan synthesis</keyword>
<dbReference type="GO" id="GO:0008360">
    <property type="term" value="P:regulation of cell shape"/>
    <property type="evidence" value="ECO:0007669"/>
    <property type="project" value="UniProtKB-KW"/>
</dbReference>
<evidence type="ECO:0000256" key="8">
    <source>
        <dbReference type="ARBA" id="ARBA00022989"/>
    </source>
</evidence>
<dbReference type="EC" id="2.4.99.28" evidence="11"/>
<gene>
    <name evidence="11" type="primary">mtgA</name>
    <name evidence="13" type="ORF">CKO25_00975</name>
</gene>
<dbReference type="Proteomes" id="UP001138802">
    <property type="component" value="Unassembled WGS sequence"/>
</dbReference>
<dbReference type="InterPro" id="IPR001264">
    <property type="entry name" value="Glyco_trans_51"/>
</dbReference>
<keyword evidence="4 11" id="KW-0808">Transferase</keyword>
<dbReference type="GO" id="GO:0071555">
    <property type="term" value="P:cell wall organization"/>
    <property type="evidence" value="ECO:0007669"/>
    <property type="project" value="UniProtKB-KW"/>
</dbReference>
<comment type="catalytic activity">
    <reaction evidence="11">
        <text>[GlcNAc-(1-&gt;4)-Mur2Ac(oyl-L-Ala-gamma-D-Glu-L-Lys-D-Ala-D-Ala)](n)-di-trans,octa-cis-undecaprenyl diphosphate + beta-D-GlcNAc-(1-&gt;4)-Mur2Ac(oyl-L-Ala-gamma-D-Glu-L-Lys-D-Ala-D-Ala)-di-trans,octa-cis-undecaprenyl diphosphate = [GlcNAc-(1-&gt;4)-Mur2Ac(oyl-L-Ala-gamma-D-Glu-L-Lys-D-Ala-D-Ala)](n+1)-di-trans,octa-cis-undecaprenyl diphosphate + di-trans,octa-cis-undecaprenyl diphosphate + H(+)</text>
        <dbReference type="Rhea" id="RHEA:23708"/>
        <dbReference type="Rhea" id="RHEA-COMP:9602"/>
        <dbReference type="Rhea" id="RHEA-COMP:9603"/>
        <dbReference type="ChEBI" id="CHEBI:15378"/>
        <dbReference type="ChEBI" id="CHEBI:58405"/>
        <dbReference type="ChEBI" id="CHEBI:60033"/>
        <dbReference type="ChEBI" id="CHEBI:78435"/>
        <dbReference type="EC" id="2.4.99.28"/>
    </reaction>
</comment>
<dbReference type="GO" id="GO:0009274">
    <property type="term" value="C:peptidoglycan-based cell wall"/>
    <property type="evidence" value="ECO:0007669"/>
    <property type="project" value="InterPro"/>
</dbReference>
<keyword evidence="2 11" id="KW-0997">Cell inner membrane</keyword>
<dbReference type="GO" id="GO:0008955">
    <property type="term" value="F:peptidoglycan glycosyltransferase activity"/>
    <property type="evidence" value="ECO:0007669"/>
    <property type="project" value="UniProtKB-UniRule"/>
</dbReference>
<evidence type="ECO:0000256" key="5">
    <source>
        <dbReference type="ARBA" id="ARBA00022692"/>
    </source>
</evidence>
<evidence type="ECO:0000256" key="6">
    <source>
        <dbReference type="ARBA" id="ARBA00022960"/>
    </source>
</evidence>
<evidence type="ECO:0000256" key="3">
    <source>
        <dbReference type="ARBA" id="ARBA00022676"/>
    </source>
</evidence>
<comment type="caution">
    <text evidence="13">The sequence shown here is derived from an EMBL/GenBank/DDBJ whole genome shotgun (WGS) entry which is preliminary data.</text>
</comment>
<dbReference type="Pfam" id="PF00912">
    <property type="entry name" value="Transgly"/>
    <property type="match status" value="1"/>
</dbReference>
<keyword evidence="8 11" id="KW-1133">Transmembrane helix</keyword>
<dbReference type="PANTHER" id="PTHR30400">
    <property type="entry name" value="MONOFUNCTIONAL BIOSYNTHETIC PEPTIDOGLYCAN TRANSGLYCOSYLASE"/>
    <property type="match status" value="1"/>
</dbReference>
<dbReference type="GO" id="GO:0009252">
    <property type="term" value="P:peptidoglycan biosynthetic process"/>
    <property type="evidence" value="ECO:0007669"/>
    <property type="project" value="UniProtKB-UniRule"/>
</dbReference>
<comment type="similarity">
    <text evidence="11">Belongs to the glycosyltransferase 51 family.</text>
</comment>
<evidence type="ECO:0000256" key="4">
    <source>
        <dbReference type="ARBA" id="ARBA00022679"/>
    </source>
</evidence>
<evidence type="ECO:0000256" key="11">
    <source>
        <dbReference type="HAMAP-Rule" id="MF_00766"/>
    </source>
</evidence>
<sequence length="263" mass="29866">MPTLGGHGRSGTVLDGSASHPIRIMPMGAGRTPMGRLGRFLFKILSSVLLASVVLVLTLRWMDPPASAFMLQHAYNLWRLDRAPPFYHHVWVPLEQISPAARLAAIAGEDQRFPTHQGFDFIEIRAAWDAYRQGERLRGASTITQQTAKNLFLWPRSDWTRKILEAWFAFLMERLWSKERILEVYLNIVQFSPSTYGIEAASQRYLEQPASQLTLEQASLLIGALPSPSTYRLARPSPHLRRRAAWISDQASRLGGTRYLDRL</sequence>
<feature type="domain" description="Glycosyl transferase family 51" evidence="12">
    <location>
        <begin position="89"/>
        <end position="250"/>
    </location>
</feature>
<organism evidence="13 14">
    <name type="scientific">Thiocapsa imhoffii</name>
    <dbReference type="NCBI Taxonomy" id="382777"/>
    <lineage>
        <taxon>Bacteria</taxon>
        <taxon>Pseudomonadati</taxon>
        <taxon>Pseudomonadota</taxon>
        <taxon>Gammaproteobacteria</taxon>
        <taxon>Chromatiales</taxon>
        <taxon>Chromatiaceae</taxon>
        <taxon>Thiocapsa</taxon>
    </lineage>
</organism>
<keyword evidence="3 11" id="KW-0328">Glycosyltransferase</keyword>
<evidence type="ECO:0000256" key="1">
    <source>
        <dbReference type="ARBA" id="ARBA00022475"/>
    </source>
</evidence>
<comment type="subcellular location">
    <subcellularLocation>
        <location evidence="11">Cell inner membrane</location>
        <topology evidence="11">Single-pass membrane protein</topology>
    </subcellularLocation>
</comment>
<dbReference type="NCBIfam" id="TIGR02070">
    <property type="entry name" value="mono_pep_trsgly"/>
    <property type="match status" value="1"/>
</dbReference>
<keyword evidence="1 11" id="KW-1003">Cell membrane</keyword>
<keyword evidence="14" id="KW-1185">Reference proteome</keyword>